<sequence>MDRRVLAVLLALAALLVLARLHTYDEPIETDLSAAAVITREVLDGRTLYADMWDHKPPALALTHAAAQLVTGYGPGAIFLLNVVAGVAGLLGAYAAAAALGSPAAGLWAAAFWATVSGDLWIQGNQPNTEAFINACLVWALALLARAHAGSGSGRFLAVGVLLAWASLYKQVVVAPAAFLAVAYVAWPPEGRSRRRTLLDLAVVALVGGAAWAAVVGYFAAVGRLAPFWDAVVTFNRHYSEGAGSLATRLRLSFSPAQLASVWVRNLAPLAALTALGAGVGVATARRRPWLLLLALAAATPIAVGLPGAFAPHYYQLWLPPLCVGGGLAVRALTPFAPERLTWLPHAAGAAALVLLLALELPFYAMPADDWSLLKYGPIFVEERKLARELDTLLLPNETFYVWGSEVGLGPAPHRAAPGGPRAAAARALHRRQLDLDVDQGAAPRDRVGRGALPADARRSRARPVLALRPPGRRARGEGRACGRAVAPPRPCWCCSASRS</sequence>
<keyword evidence="5 8" id="KW-0812">Transmembrane</keyword>
<evidence type="ECO:0000256" key="5">
    <source>
        <dbReference type="ARBA" id="ARBA00022692"/>
    </source>
</evidence>
<keyword evidence="3" id="KW-0328">Glycosyltransferase</keyword>
<evidence type="ECO:0000256" key="4">
    <source>
        <dbReference type="ARBA" id="ARBA00022679"/>
    </source>
</evidence>
<protein>
    <recommendedName>
        <fullName evidence="9">Glycosyltransferase RgtA/B/C/D-like domain-containing protein</fullName>
    </recommendedName>
</protein>
<evidence type="ECO:0000256" key="1">
    <source>
        <dbReference type="ARBA" id="ARBA00004651"/>
    </source>
</evidence>
<dbReference type="PANTHER" id="PTHR33908:SF11">
    <property type="entry name" value="MEMBRANE PROTEIN"/>
    <property type="match status" value="1"/>
</dbReference>
<feature type="transmembrane region" description="Helical" evidence="8">
    <location>
        <begin position="199"/>
        <end position="221"/>
    </location>
</feature>
<reference evidence="10" key="1">
    <citation type="journal article" date="2015" name="ISME J.">
        <title>Aquifer environment selects for microbial species cohorts in sediment and groundwater.</title>
        <authorList>
            <person name="Hug L.A."/>
            <person name="Thomas B.C."/>
            <person name="Brown C.T."/>
            <person name="Frischkorn K.R."/>
            <person name="Williams K.H."/>
            <person name="Tringe S.G."/>
            <person name="Banfield J.F."/>
        </authorList>
    </citation>
    <scope>NUCLEOTIDE SEQUENCE</scope>
</reference>
<dbReference type="InterPro" id="IPR038731">
    <property type="entry name" value="RgtA/B/C-like"/>
</dbReference>
<feature type="transmembrane region" description="Helical" evidence="8">
    <location>
        <begin position="77"/>
        <end position="110"/>
    </location>
</feature>
<evidence type="ECO:0000256" key="8">
    <source>
        <dbReference type="SAM" id="Phobius"/>
    </source>
</evidence>
<feature type="domain" description="Glycosyltransferase RgtA/B/C/D-like" evidence="9">
    <location>
        <begin position="55"/>
        <end position="206"/>
    </location>
</feature>
<proteinExistence type="predicted"/>
<feature type="transmembrane region" description="Helical" evidence="8">
    <location>
        <begin position="168"/>
        <end position="187"/>
    </location>
</feature>
<evidence type="ECO:0000256" key="6">
    <source>
        <dbReference type="ARBA" id="ARBA00022989"/>
    </source>
</evidence>
<dbReference type="GO" id="GO:0009103">
    <property type="term" value="P:lipopolysaccharide biosynthetic process"/>
    <property type="evidence" value="ECO:0007669"/>
    <property type="project" value="UniProtKB-ARBA"/>
</dbReference>
<comment type="subcellular location">
    <subcellularLocation>
        <location evidence="1">Cell membrane</location>
        <topology evidence="1">Multi-pass membrane protein</topology>
    </subcellularLocation>
</comment>
<evidence type="ECO:0000313" key="10">
    <source>
        <dbReference type="EMBL" id="AKQ03062.1"/>
    </source>
</evidence>
<evidence type="ECO:0000256" key="3">
    <source>
        <dbReference type="ARBA" id="ARBA00022676"/>
    </source>
</evidence>
<keyword evidence="7 8" id="KW-0472">Membrane</keyword>
<keyword evidence="2" id="KW-1003">Cell membrane</keyword>
<dbReference type="PANTHER" id="PTHR33908">
    <property type="entry name" value="MANNOSYLTRANSFERASE YKCB-RELATED"/>
    <property type="match status" value="1"/>
</dbReference>
<dbReference type="EMBL" id="KT007007">
    <property type="protein sequence ID" value="AKQ03062.1"/>
    <property type="molecule type" value="Genomic_DNA"/>
</dbReference>
<accession>A0A0H4T9B2</accession>
<evidence type="ECO:0000256" key="7">
    <source>
        <dbReference type="ARBA" id="ARBA00023136"/>
    </source>
</evidence>
<evidence type="ECO:0000256" key="2">
    <source>
        <dbReference type="ARBA" id="ARBA00022475"/>
    </source>
</evidence>
<dbReference type="GO" id="GO:0005886">
    <property type="term" value="C:plasma membrane"/>
    <property type="evidence" value="ECO:0007669"/>
    <property type="project" value="UniProtKB-SubCell"/>
</dbReference>
<dbReference type="AlphaFoldDB" id="A0A0H4T9B2"/>
<dbReference type="InterPro" id="IPR050297">
    <property type="entry name" value="LipidA_mod_glycosyltrf_83"/>
</dbReference>
<feature type="transmembrane region" description="Helical" evidence="8">
    <location>
        <begin position="343"/>
        <end position="365"/>
    </location>
</feature>
<evidence type="ECO:0000259" key="9">
    <source>
        <dbReference type="Pfam" id="PF13231"/>
    </source>
</evidence>
<keyword evidence="6 8" id="KW-1133">Transmembrane helix</keyword>
<name>A0A0H4T9B2_9BACT</name>
<keyword evidence="4" id="KW-0808">Transferase</keyword>
<feature type="transmembrane region" description="Helical" evidence="8">
    <location>
        <begin position="290"/>
        <end position="310"/>
    </location>
</feature>
<organism evidence="10">
    <name type="scientific">uncultured bacterium Rifle_16ft_4_minimus_37862</name>
    <dbReference type="NCBI Taxonomy" id="1665157"/>
    <lineage>
        <taxon>Bacteria</taxon>
        <taxon>environmental samples</taxon>
    </lineage>
</organism>
<dbReference type="Pfam" id="PF13231">
    <property type="entry name" value="PMT_2"/>
    <property type="match status" value="1"/>
</dbReference>
<feature type="transmembrane region" description="Helical" evidence="8">
    <location>
        <begin position="262"/>
        <end position="283"/>
    </location>
</feature>
<dbReference type="GO" id="GO:0016763">
    <property type="term" value="F:pentosyltransferase activity"/>
    <property type="evidence" value="ECO:0007669"/>
    <property type="project" value="TreeGrafter"/>
</dbReference>